<dbReference type="InterPro" id="IPR023214">
    <property type="entry name" value="HAD_sf"/>
</dbReference>
<dbReference type="Gene3D" id="1.10.150.240">
    <property type="entry name" value="Putative phosphatase, domain 2"/>
    <property type="match status" value="1"/>
</dbReference>
<dbReference type="SFLD" id="SFLDG01129">
    <property type="entry name" value="C1.5:_HAD__Beta-PGM__Phosphata"/>
    <property type="match status" value="1"/>
</dbReference>
<dbReference type="GO" id="GO:0006281">
    <property type="term" value="P:DNA repair"/>
    <property type="evidence" value="ECO:0007669"/>
    <property type="project" value="TreeGrafter"/>
</dbReference>
<dbReference type="InterPro" id="IPR023198">
    <property type="entry name" value="PGP-like_dom2"/>
</dbReference>
<dbReference type="STRING" id="112413.SAMN05421854_1372"/>
<dbReference type="OrthoDB" id="9781769at2"/>
<dbReference type="SFLD" id="SFLDS00003">
    <property type="entry name" value="Haloacid_Dehalogenase"/>
    <property type="match status" value="1"/>
</dbReference>
<dbReference type="AlphaFoldDB" id="A0A1I6BMU8"/>
<dbReference type="RefSeq" id="WP_093577421.1">
    <property type="nucleotide sequence ID" value="NZ_FOWC01000037.1"/>
</dbReference>
<organism evidence="1 2">
    <name type="scientific">Amycolatopsis rubida</name>
    <dbReference type="NCBI Taxonomy" id="112413"/>
    <lineage>
        <taxon>Bacteria</taxon>
        <taxon>Bacillati</taxon>
        <taxon>Actinomycetota</taxon>
        <taxon>Actinomycetes</taxon>
        <taxon>Pseudonocardiales</taxon>
        <taxon>Pseudonocardiaceae</taxon>
        <taxon>Amycolatopsis</taxon>
    </lineage>
</organism>
<evidence type="ECO:0000313" key="1">
    <source>
        <dbReference type="EMBL" id="SFQ82253.1"/>
    </source>
</evidence>
<dbReference type="EMBL" id="FOWC01000037">
    <property type="protein sequence ID" value="SFQ82253.1"/>
    <property type="molecule type" value="Genomic_DNA"/>
</dbReference>
<reference evidence="1 2" key="1">
    <citation type="submission" date="2016-10" db="EMBL/GenBank/DDBJ databases">
        <authorList>
            <person name="de Groot N.N."/>
        </authorList>
    </citation>
    <scope>NUCLEOTIDE SEQUENCE [LARGE SCALE GENOMIC DNA]</scope>
    <source>
        <strain evidence="1 2">DSM 44637</strain>
    </source>
</reference>
<protein>
    <submittedName>
        <fullName evidence="1">Phosphoglycolate phosphatase, HAD superfamily</fullName>
    </submittedName>
</protein>
<dbReference type="InterPro" id="IPR036412">
    <property type="entry name" value="HAD-like_sf"/>
</dbReference>
<dbReference type="GO" id="GO:0008967">
    <property type="term" value="F:phosphoglycolate phosphatase activity"/>
    <property type="evidence" value="ECO:0007669"/>
    <property type="project" value="TreeGrafter"/>
</dbReference>
<evidence type="ECO:0000313" key="2">
    <source>
        <dbReference type="Proteomes" id="UP000199137"/>
    </source>
</evidence>
<gene>
    <name evidence="1" type="ORF">SAMN05421854_1372</name>
</gene>
<sequence>MSAPESPRTLVLWDVDHTLIETRGVGRAVYDRAFHVATGKPLARLAAIAGRTELGIMTESLRINGVDPTGEAVERLAAALVAGYNEMADELATTGRALPGAQQTLAALATDPRAHQGVLTGNLREVARIKLEVFGLARYLDLETSAFGDDDASRPRLVQIAQRRASERLGVPFDNSRTVLIGDTPNDIQAALTAGVRAIAVATGKSTEDELRVAGAVEVVPALTPDMIERLVA</sequence>
<dbReference type="Gene3D" id="3.40.50.1000">
    <property type="entry name" value="HAD superfamily/HAD-like"/>
    <property type="match status" value="1"/>
</dbReference>
<dbReference type="GO" id="GO:0005829">
    <property type="term" value="C:cytosol"/>
    <property type="evidence" value="ECO:0007669"/>
    <property type="project" value="TreeGrafter"/>
</dbReference>
<dbReference type="PANTHER" id="PTHR43434:SF1">
    <property type="entry name" value="PHOSPHOGLYCOLATE PHOSPHATASE"/>
    <property type="match status" value="1"/>
</dbReference>
<proteinExistence type="predicted"/>
<dbReference type="InterPro" id="IPR050155">
    <property type="entry name" value="HAD-like_hydrolase_sf"/>
</dbReference>
<dbReference type="SUPFAM" id="SSF56784">
    <property type="entry name" value="HAD-like"/>
    <property type="match status" value="1"/>
</dbReference>
<accession>A0A1I6BMU8</accession>
<dbReference type="PANTHER" id="PTHR43434">
    <property type="entry name" value="PHOSPHOGLYCOLATE PHOSPHATASE"/>
    <property type="match status" value="1"/>
</dbReference>
<dbReference type="Pfam" id="PF12710">
    <property type="entry name" value="HAD"/>
    <property type="match status" value="1"/>
</dbReference>
<name>A0A1I6BMU8_9PSEU</name>
<dbReference type="Proteomes" id="UP000199137">
    <property type="component" value="Unassembled WGS sequence"/>
</dbReference>